<evidence type="ECO:0000313" key="14">
    <source>
        <dbReference type="EMBL" id="GJG58714.1"/>
    </source>
</evidence>
<evidence type="ECO:0000256" key="3">
    <source>
        <dbReference type="ARBA" id="ARBA00022452"/>
    </source>
</evidence>
<evidence type="ECO:0000256" key="6">
    <source>
        <dbReference type="ARBA" id="ARBA00023077"/>
    </source>
</evidence>
<dbReference type="SUPFAM" id="SSF56935">
    <property type="entry name" value="Porins"/>
    <property type="match status" value="1"/>
</dbReference>
<dbReference type="GO" id="GO:0044718">
    <property type="term" value="P:siderophore transmembrane transport"/>
    <property type="evidence" value="ECO:0007669"/>
    <property type="project" value="TreeGrafter"/>
</dbReference>
<reference evidence="14" key="1">
    <citation type="journal article" date="2022" name="Int. J. Syst. Evol. Microbiol.">
        <title>Prevotella lacticifex sp. nov., isolated from the rumen of cows.</title>
        <authorList>
            <person name="Shinkai T."/>
            <person name="Ikeyama N."/>
            <person name="Kumagai M."/>
            <person name="Ohmori H."/>
            <person name="Sakamoto M."/>
            <person name="Ohkuma M."/>
            <person name="Mitsumori M."/>
        </authorList>
    </citation>
    <scope>NUCLEOTIDE SEQUENCE</scope>
    <source>
        <strain evidence="14">R5076</strain>
    </source>
</reference>
<dbReference type="InterPro" id="IPR037066">
    <property type="entry name" value="Plug_dom_sf"/>
</dbReference>
<comment type="subcellular location">
    <subcellularLocation>
        <location evidence="1 10">Cell outer membrane</location>
        <topology evidence="1 10">Multi-pass membrane protein</topology>
    </subcellularLocation>
</comment>
<evidence type="ECO:0000313" key="15">
    <source>
        <dbReference type="Proteomes" id="UP000825483"/>
    </source>
</evidence>
<evidence type="ECO:0000256" key="11">
    <source>
        <dbReference type="RuleBase" id="RU003357"/>
    </source>
</evidence>
<name>A0A9R1CXI8_9BACT</name>
<dbReference type="Pfam" id="PF07715">
    <property type="entry name" value="Plug"/>
    <property type="match status" value="1"/>
</dbReference>
<dbReference type="InterPro" id="IPR000531">
    <property type="entry name" value="Beta-barrel_TonB"/>
</dbReference>
<keyword evidence="15" id="KW-1185">Reference proteome</keyword>
<dbReference type="AlphaFoldDB" id="A0A9R1CXI8"/>
<dbReference type="InterPro" id="IPR012910">
    <property type="entry name" value="Plug_dom"/>
</dbReference>
<organism evidence="14 15">
    <name type="scientific">Prevotella lacticifex</name>
    <dbReference type="NCBI Taxonomy" id="2854755"/>
    <lineage>
        <taxon>Bacteria</taxon>
        <taxon>Pseudomonadati</taxon>
        <taxon>Bacteroidota</taxon>
        <taxon>Bacteroidia</taxon>
        <taxon>Bacteroidales</taxon>
        <taxon>Prevotellaceae</taxon>
        <taxon>Prevotella</taxon>
    </lineage>
</organism>
<proteinExistence type="inferred from homology"/>
<accession>A0A9R1CXI8</accession>
<dbReference type="Gene3D" id="2.170.130.10">
    <property type="entry name" value="TonB-dependent receptor, plug domain"/>
    <property type="match status" value="1"/>
</dbReference>
<keyword evidence="3 10" id="KW-1134">Transmembrane beta strand</keyword>
<feature type="domain" description="TonB-dependent receptor-like beta-barrel" evidence="12">
    <location>
        <begin position="188"/>
        <end position="620"/>
    </location>
</feature>
<dbReference type="InterPro" id="IPR039426">
    <property type="entry name" value="TonB-dep_rcpt-like"/>
</dbReference>
<keyword evidence="4 10" id="KW-0812">Transmembrane</keyword>
<keyword evidence="7 10" id="KW-0472">Membrane</keyword>
<dbReference type="Gene3D" id="2.40.170.20">
    <property type="entry name" value="TonB-dependent receptor, beta-barrel domain"/>
    <property type="match status" value="1"/>
</dbReference>
<sequence length="646" mass="73329">MAATDSIRHIQEVVVTDKLPLREIISPQVLSGDELRRMSSLSVADAMRYFSGIQLKDYGGVGGLKTVDIRSMGSAHLGVFYDGIELGNAQNGQIDLGQFSLDNVEQINLYNGQKSSIFQPATDFCNAGSIYIRTRRPQFKDSKGRNLRFTTKGGPGNTLRITSLWEQRLSRSVSASLSAGFLNSDGKYRFRYRRVTPSGATAYDTTATRHNGDIHAERAEVNIHGIIDRGYWDAKGYIYNSERGIPGAIVNNVWRRGERQNDLNTFLQGRFEKDVTSRFSTLLMAKYAFYRTHYINRDTTQLPVDNRYWQQELYVSSANVYEIVKDWSLSVAYDLRWNKLNADTYRFVYPTRLNNLISMATAVDTRWIKAQASVVAAFVHDNISNRSTSDNGADIRRLTPSLFIAVPLGRLTLHAFAKRSFRMPTFNDLYYTDAGNSRLRPESANQYDAGFNYGVNLNKADAIALSIGADIYYNTVHDKIIAYPKGQQFRWTMLNLGRVHIRGIDATAAASMTTSAGLSLSTRLQYTYQDARDVTDPTTPFYGDQIPYIPYNSGSATMTASWRGMSLNYSFIYSGERYNGQENIRQNHMEPWYTHDISIQYEWRNSRKTGYRLSFEINNLLNQRYDVIQNYPMPGINCAAGFSIEL</sequence>
<evidence type="ECO:0000256" key="7">
    <source>
        <dbReference type="ARBA" id="ARBA00023136"/>
    </source>
</evidence>
<keyword evidence="5" id="KW-0732">Signal</keyword>
<evidence type="ECO:0000259" key="12">
    <source>
        <dbReference type="Pfam" id="PF00593"/>
    </source>
</evidence>
<dbReference type="GO" id="GO:0015344">
    <property type="term" value="F:siderophore uptake transmembrane transporter activity"/>
    <property type="evidence" value="ECO:0007669"/>
    <property type="project" value="TreeGrafter"/>
</dbReference>
<dbReference type="InterPro" id="IPR036942">
    <property type="entry name" value="Beta-barrel_TonB_sf"/>
</dbReference>
<evidence type="ECO:0000256" key="5">
    <source>
        <dbReference type="ARBA" id="ARBA00022729"/>
    </source>
</evidence>
<feature type="domain" description="TonB-dependent receptor plug" evidence="13">
    <location>
        <begin position="26"/>
        <end position="119"/>
    </location>
</feature>
<evidence type="ECO:0000256" key="9">
    <source>
        <dbReference type="ARBA" id="ARBA00023237"/>
    </source>
</evidence>
<dbReference type="GO" id="GO:0009279">
    <property type="term" value="C:cell outer membrane"/>
    <property type="evidence" value="ECO:0007669"/>
    <property type="project" value="UniProtKB-SubCell"/>
</dbReference>
<evidence type="ECO:0000259" key="13">
    <source>
        <dbReference type="Pfam" id="PF07715"/>
    </source>
</evidence>
<evidence type="ECO:0000256" key="4">
    <source>
        <dbReference type="ARBA" id="ARBA00022692"/>
    </source>
</evidence>
<keyword evidence="8" id="KW-0675">Receptor</keyword>
<comment type="caution">
    <text evidence="14">The sequence shown here is derived from an EMBL/GenBank/DDBJ whole genome shotgun (WGS) entry which is preliminary data.</text>
</comment>
<comment type="similarity">
    <text evidence="10 11">Belongs to the TonB-dependent receptor family.</text>
</comment>
<dbReference type="PANTHER" id="PTHR30069:SF29">
    <property type="entry name" value="HEMOGLOBIN AND HEMOGLOBIN-HAPTOGLOBIN-BINDING PROTEIN 1-RELATED"/>
    <property type="match status" value="1"/>
</dbReference>
<protein>
    <submittedName>
        <fullName evidence="14">Ligand-gated channel</fullName>
    </submittedName>
</protein>
<gene>
    <name evidence="14" type="ORF">PRLR5076_15650</name>
</gene>
<keyword evidence="2 10" id="KW-0813">Transport</keyword>
<dbReference type="EMBL" id="BPUB01000001">
    <property type="protein sequence ID" value="GJG58714.1"/>
    <property type="molecule type" value="Genomic_DNA"/>
</dbReference>
<evidence type="ECO:0000256" key="10">
    <source>
        <dbReference type="PROSITE-ProRule" id="PRU01360"/>
    </source>
</evidence>
<keyword evidence="6 11" id="KW-0798">TonB box</keyword>
<evidence type="ECO:0000256" key="8">
    <source>
        <dbReference type="ARBA" id="ARBA00023170"/>
    </source>
</evidence>
<dbReference type="Proteomes" id="UP000825483">
    <property type="component" value="Unassembled WGS sequence"/>
</dbReference>
<keyword evidence="9 10" id="KW-0998">Cell outer membrane</keyword>
<dbReference type="PROSITE" id="PS52016">
    <property type="entry name" value="TONB_DEPENDENT_REC_3"/>
    <property type="match status" value="1"/>
</dbReference>
<dbReference type="PANTHER" id="PTHR30069">
    <property type="entry name" value="TONB-DEPENDENT OUTER MEMBRANE RECEPTOR"/>
    <property type="match status" value="1"/>
</dbReference>
<evidence type="ECO:0000256" key="1">
    <source>
        <dbReference type="ARBA" id="ARBA00004571"/>
    </source>
</evidence>
<evidence type="ECO:0000256" key="2">
    <source>
        <dbReference type="ARBA" id="ARBA00022448"/>
    </source>
</evidence>
<dbReference type="Pfam" id="PF00593">
    <property type="entry name" value="TonB_dep_Rec_b-barrel"/>
    <property type="match status" value="1"/>
</dbReference>